<sequence>MFALLLSGWGERKRKRDVKLGEDTLTPRAVELLRSLLPANTRVCLVKENVCLAVVWMGREEKEERRQVGGGYTHSSCRGTVQKSPSCQHKGLSRQGKCLPCCCLDGERGKARETSSWGRIHSLLVPWNCSEVSFLPMQGSVSSKKMFALLLSGWGERKRKRDVKLGEDTLTPRAVELLRSLLSANTRVCLVKENVCLAVLWMWSEEKKERRRDGGGYTHSRTSCREASPTKMFASLQ</sequence>
<organism evidence="2">
    <name type="scientific">Chromera velia CCMP2878</name>
    <dbReference type="NCBI Taxonomy" id="1169474"/>
    <lineage>
        <taxon>Eukaryota</taxon>
        <taxon>Sar</taxon>
        <taxon>Alveolata</taxon>
        <taxon>Colpodellida</taxon>
        <taxon>Chromeraceae</taxon>
        <taxon>Chromera</taxon>
    </lineage>
</organism>
<gene>
    <name evidence="2" type="ORF">Cvel_25104</name>
</gene>
<dbReference type="AlphaFoldDB" id="A0A0G4H8R0"/>
<dbReference type="EMBL" id="CDMZ01001986">
    <property type="protein sequence ID" value="CEM40172.1"/>
    <property type="molecule type" value="Genomic_DNA"/>
</dbReference>
<name>A0A0G4H8R0_9ALVE</name>
<proteinExistence type="predicted"/>
<evidence type="ECO:0000313" key="2">
    <source>
        <dbReference type="EMBL" id="CEM40172.1"/>
    </source>
</evidence>
<protein>
    <submittedName>
        <fullName evidence="2">Uncharacterized protein</fullName>
    </submittedName>
</protein>
<evidence type="ECO:0000256" key="1">
    <source>
        <dbReference type="SAM" id="MobiDB-lite"/>
    </source>
</evidence>
<feature type="region of interest" description="Disordered" evidence="1">
    <location>
        <begin position="211"/>
        <end position="237"/>
    </location>
</feature>
<accession>A0A0G4H8R0</accession>
<reference evidence="2" key="1">
    <citation type="submission" date="2014-11" db="EMBL/GenBank/DDBJ databases">
        <authorList>
            <person name="Otto D Thomas"/>
            <person name="Naeem Raeece"/>
        </authorList>
    </citation>
    <scope>NUCLEOTIDE SEQUENCE</scope>
</reference>
<dbReference type="VEuPathDB" id="CryptoDB:Cvel_25104"/>